<dbReference type="SUPFAM" id="SSF81383">
    <property type="entry name" value="F-box domain"/>
    <property type="match status" value="1"/>
</dbReference>
<proteinExistence type="predicted"/>
<name>A0AAE0KVG4_9CHLO</name>
<dbReference type="EMBL" id="LGRX02016358">
    <property type="protein sequence ID" value="KAK3262246.1"/>
    <property type="molecule type" value="Genomic_DNA"/>
</dbReference>
<feature type="domain" description="F-box" evidence="2">
    <location>
        <begin position="34"/>
        <end position="81"/>
    </location>
</feature>
<feature type="compositionally biased region" description="Basic and acidic residues" evidence="1">
    <location>
        <begin position="23"/>
        <end position="32"/>
    </location>
</feature>
<dbReference type="Proteomes" id="UP001190700">
    <property type="component" value="Unassembled WGS sequence"/>
</dbReference>
<accession>A0AAE0KVG4</accession>
<dbReference type="InterPro" id="IPR036047">
    <property type="entry name" value="F-box-like_dom_sf"/>
</dbReference>
<dbReference type="Gene3D" id="1.20.1280.50">
    <property type="match status" value="1"/>
</dbReference>
<protein>
    <recommendedName>
        <fullName evidence="2">F-box domain-containing protein</fullName>
    </recommendedName>
</protein>
<reference evidence="3 4" key="1">
    <citation type="journal article" date="2015" name="Genome Biol. Evol.">
        <title>Comparative Genomics of a Bacterivorous Green Alga Reveals Evolutionary Causalities and Consequences of Phago-Mixotrophic Mode of Nutrition.</title>
        <authorList>
            <person name="Burns J.A."/>
            <person name="Paasch A."/>
            <person name="Narechania A."/>
            <person name="Kim E."/>
        </authorList>
    </citation>
    <scope>NUCLEOTIDE SEQUENCE [LARGE SCALE GENOMIC DNA]</scope>
    <source>
        <strain evidence="3 4">PLY_AMNH</strain>
    </source>
</reference>
<dbReference type="AlphaFoldDB" id="A0AAE0KVG4"/>
<evidence type="ECO:0000256" key="1">
    <source>
        <dbReference type="SAM" id="MobiDB-lite"/>
    </source>
</evidence>
<evidence type="ECO:0000313" key="4">
    <source>
        <dbReference type="Proteomes" id="UP001190700"/>
    </source>
</evidence>
<organism evidence="3 4">
    <name type="scientific">Cymbomonas tetramitiformis</name>
    <dbReference type="NCBI Taxonomy" id="36881"/>
    <lineage>
        <taxon>Eukaryota</taxon>
        <taxon>Viridiplantae</taxon>
        <taxon>Chlorophyta</taxon>
        <taxon>Pyramimonadophyceae</taxon>
        <taxon>Pyramimonadales</taxon>
        <taxon>Pyramimonadaceae</taxon>
        <taxon>Cymbomonas</taxon>
    </lineage>
</organism>
<comment type="caution">
    <text evidence="3">The sequence shown here is derived from an EMBL/GenBank/DDBJ whole genome shotgun (WGS) entry which is preliminary data.</text>
</comment>
<gene>
    <name evidence="3" type="ORF">CYMTET_28886</name>
</gene>
<sequence length="309" mass="33896">MHETPASRPSLAYAQPNPASPTKRGDGDDSESKALSLLDLPEELLTRTYALCGATGVGMCSQVCVQLRNLAWSSNTLWQRFATERFIIPEVVESHNWRKVYAFAVAAERAAASPLGAVPLPVAFIACNDHEGEFLSSFPPEDAFNGEGSWATSRFLNENVDAVVHCGYTLVTGFAAATPTPFFSNPLKDLLVFAFLREPHIKATEAFNNGGQDDLSKKIVGNLQRFPQLYEPFPARTEMVAPISFISLPEEHSIQVSTSCKPVICKYISFKLLSSHNTRQQDDANIDVGNLQVHGIPLPEIGEFLEVIE</sequence>
<evidence type="ECO:0000313" key="3">
    <source>
        <dbReference type="EMBL" id="KAK3262246.1"/>
    </source>
</evidence>
<keyword evidence="4" id="KW-1185">Reference proteome</keyword>
<evidence type="ECO:0000259" key="2">
    <source>
        <dbReference type="PROSITE" id="PS50181"/>
    </source>
</evidence>
<feature type="region of interest" description="Disordered" evidence="1">
    <location>
        <begin position="1"/>
        <end position="32"/>
    </location>
</feature>
<dbReference type="PROSITE" id="PS50181">
    <property type="entry name" value="FBOX"/>
    <property type="match status" value="1"/>
</dbReference>
<dbReference type="InterPro" id="IPR001810">
    <property type="entry name" value="F-box_dom"/>
</dbReference>